<dbReference type="RefSeq" id="WP_086331101.1">
    <property type="nucleotide sequence ID" value="NZ_NGLE02000001.1"/>
</dbReference>
<accession>A0A242CCH6</accession>
<feature type="transmembrane region" description="Helical" evidence="8">
    <location>
        <begin position="51"/>
        <end position="76"/>
    </location>
</feature>
<keyword evidence="11" id="KW-1185">Reference proteome</keyword>
<dbReference type="EMBL" id="NGLE01000003">
    <property type="protein sequence ID" value="OTO07953.1"/>
    <property type="molecule type" value="Genomic_DNA"/>
</dbReference>
<keyword evidence="5" id="KW-0378">Hydrolase</keyword>
<dbReference type="GO" id="GO:0008233">
    <property type="term" value="F:peptidase activity"/>
    <property type="evidence" value="ECO:0007669"/>
    <property type="project" value="UniProtKB-KW"/>
</dbReference>
<dbReference type="EMBL" id="NGLE02000001">
    <property type="protein sequence ID" value="MEI5993667.1"/>
    <property type="molecule type" value="Genomic_DNA"/>
</dbReference>
<keyword evidence="2" id="KW-0673">Quorum sensing</keyword>
<keyword evidence="3" id="KW-0645">Protease</keyword>
<protein>
    <recommendedName>
        <fullName evidence="12">AgrB-like protein</fullName>
    </recommendedName>
</protein>
<reference evidence="10" key="1">
    <citation type="submission" date="2017-05" db="EMBL/GenBank/DDBJ databases">
        <title>The Genome Sequence of Enterococcus sp. 4G2_DIV0659.</title>
        <authorList>
            <consortium name="The Broad Institute Genomics Platform"/>
            <consortium name="The Broad Institute Genomic Center for Infectious Diseases"/>
            <person name="Earl A."/>
            <person name="Manson A."/>
            <person name="Schwartman J."/>
            <person name="Gilmore M."/>
            <person name="Abouelleil A."/>
            <person name="Cao P."/>
            <person name="Chapman S."/>
            <person name="Cusick C."/>
            <person name="Shea T."/>
            <person name="Young S."/>
            <person name="Neafsey D."/>
            <person name="Nusbaum C."/>
            <person name="Birren B."/>
        </authorList>
    </citation>
    <scope>NUCLEOTIDE SEQUENCE [LARGE SCALE GENOMIC DNA]</scope>
    <source>
        <strain evidence="10">4G2_DIV0659</strain>
    </source>
</reference>
<reference evidence="9 11" key="2">
    <citation type="submission" date="2018-07" db="EMBL/GenBank/DDBJ databases">
        <title>The Genome Sequence of Enterococcus sp. DIV0659b.</title>
        <authorList>
            <consortium name="The Broad Institute Genomics Platform"/>
            <consortium name="The Broad Institute Genomic Center for Infectious Diseases"/>
            <person name="Earl A."/>
            <person name="Manson A."/>
            <person name="Schwartman J."/>
            <person name="Gilmore M."/>
            <person name="Abouelleil A."/>
            <person name="Cao P."/>
            <person name="Chapman S."/>
            <person name="Cusick C."/>
            <person name="Shea T."/>
            <person name="Young S."/>
            <person name="Neafsey D."/>
            <person name="Nusbaum C."/>
            <person name="Birren B."/>
        </authorList>
    </citation>
    <scope>NUCLEOTIDE SEQUENCE [LARGE SCALE GENOMIC DNA]</scope>
    <source>
        <strain evidence="9 11">4G2_DIV0659</strain>
    </source>
</reference>
<feature type="transmembrane region" description="Helical" evidence="8">
    <location>
        <begin position="152"/>
        <end position="169"/>
    </location>
</feature>
<evidence type="ECO:0000313" key="9">
    <source>
        <dbReference type="EMBL" id="MEI5993667.1"/>
    </source>
</evidence>
<dbReference type="GO" id="GO:0006508">
    <property type="term" value="P:proteolysis"/>
    <property type="evidence" value="ECO:0007669"/>
    <property type="project" value="UniProtKB-KW"/>
</dbReference>
<keyword evidence="6 8" id="KW-1133">Transmembrane helix</keyword>
<dbReference type="InterPro" id="IPR006741">
    <property type="entry name" value="AgrB"/>
</dbReference>
<evidence type="ECO:0000256" key="1">
    <source>
        <dbReference type="ARBA" id="ARBA00022475"/>
    </source>
</evidence>
<sequence>MEKISQKLSFTDRLVDQSAEAICQKCNLDRIEQLKLKLGLNVFVINVTKLVIIYFLAYLFQLLTAVIIFHVGFMMVRTFSYGSHAKSSQFCTIFSAILFLGCAKFCMMVPFSLYVLMILFAGTSSILWIYAPGVTKKNKIRYEEKKKLLRQKALCSNMIVFLISLGFNQTYIANLLMTGAFVAAVLTMPVLYKLLGDEKI</sequence>
<dbReference type="SMART" id="SM00793">
    <property type="entry name" value="AgrB"/>
    <property type="match status" value="1"/>
</dbReference>
<dbReference type="Proteomes" id="UP000195139">
    <property type="component" value="Unassembled WGS sequence"/>
</dbReference>
<evidence type="ECO:0000256" key="5">
    <source>
        <dbReference type="ARBA" id="ARBA00022801"/>
    </source>
</evidence>
<dbReference type="AlphaFoldDB" id="A0A242CCH6"/>
<dbReference type="GO" id="GO:0009372">
    <property type="term" value="P:quorum sensing"/>
    <property type="evidence" value="ECO:0007669"/>
    <property type="project" value="UniProtKB-KW"/>
</dbReference>
<dbReference type="STRING" id="1834181.A5880_002223"/>
<evidence type="ECO:0000313" key="10">
    <source>
        <dbReference type="EMBL" id="OTO07953.1"/>
    </source>
</evidence>
<keyword evidence="4 8" id="KW-0812">Transmembrane</keyword>
<evidence type="ECO:0000256" key="6">
    <source>
        <dbReference type="ARBA" id="ARBA00022989"/>
    </source>
</evidence>
<evidence type="ECO:0000256" key="3">
    <source>
        <dbReference type="ARBA" id="ARBA00022670"/>
    </source>
</evidence>
<evidence type="ECO:0000256" key="7">
    <source>
        <dbReference type="ARBA" id="ARBA00023136"/>
    </source>
</evidence>
<dbReference type="OrthoDB" id="2183538at2"/>
<gene>
    <name evidence="9" type="ORF">A5880_001214</name>
    <name evidence="10" type="ORF">A5880_002223</name>
</gene>
<evidence type="ECO:0000256" key="2">
    <source>
        <dbReference type="ARBA" id="ARBA00022654"/>
    </source>
</evidence>
<organism evidence="10">
    <name type="scientific">Candidatus Enterococcus mansonii</name>
    <dbReference type="NCBI Taxonomy" id="1834181"/>
    <lineage>
        <taxon>Bacteria</taxon>
        <taxon>Bacillati</taxon>
        <taxon>Bacillota</taxon>
        <taxon>Bacilli</taxon>
        <taxon>Lactobacillales</taxon>
        <taxon>Enterococcaceae</taxon>
        <taxon>Enterococcus</taxon>
    </lineage>
</organism>
<name>A0A242CCH6_9ENTE</name>
<keyword evidence="1" id="KW-1003">Cell membrane</keyword>
<feature type="transmembrane region" description="Helical" evidence="8">
    <location>
        <begin position="113"/>
        <end position="131"/>
    </location>
</feature>
<evidence type="ECO:0008006" key="12">
    <source>
        <dbReference type="Google" id="ProtNLM"/>
    </source>
</evidence>
<evidence type="ECO:0000313" key="11">
    <source>
        <dbReference type="Proteomes" id="UP000195139"/>
    </source>
</evidence>
<evidence type="ECO:0000256" key="4">
    <source>
        <dbReference type="ARBA" id="ARBA00022692"/>
    </source>
</evidence>
<feature type="transmembrane region" description="Helical" evidence="8">
    <location>
        <begin position="175"/>
        <end position="195"/>
    </location>
</feature>
<keyword evidence="7 8" id="KW-0472">Membrane</keyword>
<proteinExistence type="predicted"/>
<dbReference type="Pfam" id="PF04647">
    <property type="entry name" value="AgrB"/>
    <property type="match status" value="1"/>
</dbReference>
<comment type="caution">
    <text evidence="10">The sequence shown here is derived from an EMBL/GenBank/DDBJ whole genome shotgun (WGS) entry which is preliminary data.</text>
</comment>
<evidence type="ECO:0000256" key="8">
    <source>
        <dbReference type="SAM" id="Phobius"/>
    </source>
</evidence>
<dbReference type="GO" id="GO:0016020">
    <property type="term" value="C:membrane"/>
    <property type="evidence" value="ECO:0007669"/>
    <property type="project" value="InterPro"/>
</dbReference>